<name>A0AAP0CBL1_9ASTR</name>
<dbReference type="SUPFAM" id="SSF53927">
    <property type="entry name" value="Cytidine deaminase-like"/>
    <property type="match status" value="2"/>
</dbReference>
<keyword evidence="12" id="KW-1185">Reference proteome</keyword>
<feature type="active site" description="Proton donor" evidence="7">
    <location>
        <position position="81"/>
    </location>
</feature>
<evidence type="ECO:0000256" key="6">
    <source>
        <dbReference type="ARBA" id="ARBA00022833"/>
    </source>
</evidence>
<dbReference type="GO" id="GO:0042803">
    <property type="term" value="F:protein homodimerization activity"/>
    <property type="evidence" value="ECO:0007669"/>
    <property type="project" value="UniProtKB-ARBA"/>
</dbReference>
<dbReference type="FunFam" id="3.40.140.10:FF:000006">
    <property type="entry name" value="Cytidine deaminase"/>
    <property type="match status" value="1"/>
</dbReference>
<accession>A0AAP0CBL1</accession>
<dbReference type="Proteomes" id="UP001408789">
    <property type="component" value="Unassembled WGS sequence"/>
</dbReference>
<dbReference type="GO" id="GO:0005829">
    <property type="term" value="C:cytosol"/>
    <property type="evidence" value="ECO:0007669"/>
    <property type="project" value="UniProtKB-ARBA"/>
</dbReference>
<organism evidence="11 12">
    <name type="scientific">Deinandra increscens subsp. villosa</name>
    <dbReference type="NCBI Taxonomy" id="3103831"/>
    <lineage>
        <taxon>Eukaryota</taxon>
        <taxon>Viridiplantae</taxon>
        <taxon>Streptophyta</taxon>
        <taxon>Embryophyta</taxon>
        <taxon>Tracheophyta</taxon>
        <taxon>Spermatophyta</taxon>
        <taxon>Magnoliopsida</taxon>
        <taxon>eudicotyledons</taxon>
        <taxon>Gunneridae</taxon>
        <taxon>Pentapetalae</taxon>
        <taxon>asterids</taxon>
        <taxon>campanulids</taxon>
        <taxon>Asterales</taxon>
        <taxon>Asteraceae</taxon>
        <taxon>Asteroideae</taxon>
        <taxon>Heliantheae alliance</taxon>
        <taxon>Madieae</taxon>
        <taxon>Madiinae</taxon>
        <taxon>Deinandra</taxon>
    </lineage>
</organism>
<dbReference type="FunFam" id="3.40.140.10:FF:000041">
    <property type="entry name" value="Cytidine deaminase"/>
    <property type="match status" value="1"/>
</dbReference>
<evidence type="ECO:0000256" key="1">
    <source>
        <dbReference type="ARBA" id="ARBA00006576"/>
    </source>
</evidence>
<dbReference type="InterPro" id="IPR002125">
    <property type="entry name" value="CMP_dCMP_dom"/>
</dbReference>
<dbReference type="CDD" id="cd01283">
    <property type="entry name" value="cytidine_deaminase"/>
    <property type="match status" value="2"/>
</dbReference>
<dbReference type="GO" id="GO:0008270">
    <property type="term" value="F:zinc ion binding"/>
    <property type="evidence" value="ECO:0007669"/>
    <property type="project" value="InterPro"/>
</dbReference>
<feature type="domain" description="CMP/dCMP-type deaminase" evidence="10">
    <location>
        <begin position="25"/>
        <end position="151"/>
    </location>
</feature>
<dbReference type="EMBL" id="JBCNJP010000027">
    <property type="protein sequence ID" value="KAK9053365.1"/>
    <property type="molecule type" value="Genomic_DNA"/>
</dbReference>
<dbReference type="Pfam" id="PF00383">
    <property type="entry name" value="dCMP_cyt_deam_1"/>
    <property type="match status" value="1"/>
</dbReference>
<evidence type="ECO:0000256" key="8">
    <source>
        <dbReference type="PIRSR" id="PIRSR006334-2"/>
    </source>
</evidence>
<evidence type="ECO:0000256" key="4">
    <source>
        <dbReference type="ARBA" id="ARBA00022723"/>
    </source>
</evidence>
<evidence type="ECO:0000313" key="12">
    <source>
        <dbReference type="Proteomes" id="UP001408789"/>
    </source>
</evidence>
<evidence type="ECO:0000256" key="3">
    <source>
        <dbReference type="ARBA" id="ARBA00012783"/>
    </source>
</evidence>
<feature type="binding site" evidence="9">
    <location>
        <position position="107"/>
    </location>
    <ligand>
        <name>Zn(2+)</name>
        <dbReference type="ChEBI" id="CHEBI:29105"/>
        <note>catalytic</note>
    </ligand>
</feature>
<dbReference type="PANTHER" id="PTHR11644">
    <property type="entry name" value="CYTIDINE DEAMINASE"/>
    <property type="match status" value="1"/>
</dbReference>
<evidence type="ECO:0000256" key="9">
    <source>
        <dbReference type="PIRSR" id="PIRSR006334-3"/>
    </source>
</evidence>
<keyword evidence="6 9" id="KW-0862">Zinc</keyword>
<dbReference type="InterPro" id="IPR013171">
    <property type="entry name" value="Cyd/dCyd_deaminase_Zn-bd"/>
</dbReference>
<dbReference type="PIRSF" id="PIRSF006334">
    <property type="entry name" value="Cdd_plus_pseudo"/>
    <property type="match status" value="1"/>
</dbReference>
<dbReference type="InterPro" id="IPR050202">
    <property type="entry name" value="Cyt/Deoxycyt_deaminase"/>
</dbReference>
<gene>
    <name evidence="11" type="ORF">SSX86_029998</name>
</gene>
<dbReference type="EC" id="3.5.4.5" evidence="3"/>
<dbReference type="Pfam" id="PF08211">
    <property type="entry name" value="dCMP_cyt_deam_2"/>
    <property type="match status" value="1"/>
</dbReference>
<evidence type="ECO:0000256" key="7">
    <source>
        <dbReference type="PIRSR" id="PIRSR006334-1"/>
    </source>
</evidence>
<dbReference type="InterPro" id="IPR016193">
    <property type="entry name" value="Cytidine_deaminase-like"/>
</dbReference>
<dbReference type="Gene3D" id="3.40.140.10">
    <property type="entry name" value="Cytidine Deaminase, domain 2"/>
    <property type="match status" value="2"/>
</dbReference>
<dbReference type="GO" id="GO:0004126">
    <property type="term" value="F:cytidine deaminase activity"/>
    <property type="evidence" value="ECO:0007669"/>
    <property type="project" value="UniProtKB-EC"/>
</dbReference>
<protein>
    <recommendedName>
        <fullName evidence="3">cytidine deaminase</fullName>
        <ecNumber evidence="3">3.5.4.5</ecNumber>
    </recommendedName>
</protein>
<dbReference type="AlphaFoldDB" id="A0AAP0CBL1"/>
<dbReference type="PROSITE" id="PS51747">
    <property type="entry name" value="CYT_DCMP_DEAMINASES_2"/>
    <property type="match status" value="2"/>
</dbReference>
<proteinExistence type="inferred from homology"/>
<comment type="subunit">
    <text evidence="2">Homodimer.</text>
</comment>
<keyword evidence="5" id="KW-0378">Hydrolase</keyword>
<comment type="caution">
    <text evidence="11">The sequence shown here is derived from an EMBL/GenBank/DDBJ whole genome shotgun (WGS) entry which is preliminary data.</text>
</comment>
<evidence type="ECO:0000256" key="5">
    <source>
        <dbReference type="ARBA" id="ARBA00022801"/>
    </source>
</evidence>
<comment type="similarity">
    <text evidence="1">Belongs to the cytidine and deoxycytidylate deaminase family.</text>
</comment>
<feature type="domain" description="CMP/dCMP-type deaminase" evidence="10">
    <location>
        <begin position="213"/>
        <end position="323"/>
    </location>
</feature>
<keyword evidence="4 9" id="KW-0479">Metal-binding</keyword>
<dbReference type="PANTHER" id="PTHR11644:SF2">
    <property type="entry name" value="CYTIDINE DEAMINASE"/>
    <property type="match status" value="1"/>
</dbReference>
<feature type="binding site" evidence="9">
    <location>
        <position position="110"/>
    </location>
    <ligand>
        <name>Zn(2+)</name>
        <dbReference type="ChEBI" id="CHEBI:29105"/>
        <note>catalytic</note>
    </ligand>
</feature>
<feature type="binding site" evidence="9">
    <location>
        <position position="79"/>
    </location>
    <ligand>
        <name>Zn(2+)</name>
        <dbReference type="ChEBI" id="CHEBI:29105"/>
        <note>catalytic</note>
    </ligand>
</feature>
<evidence type="ECO:0000259" key="10">
    <source>
        <dbReference type="PROSITE" id="PS51747"/>
    </source>
</evidence>
<sequence>MNQPLTKYIIEAKEAESMAKSQNLTLPQLLPSLVKPAQNLARSPISKFAVGVAGLVSDGRIFLGANVEFPGLPLHHTIHGEQFLITNLAANAAGEKLLYIAVSATPCGHCRQFFQELRGISETQIVITDQPEINPDYKPLSSILPNPFGPYDLLDERTPLILDKHNNQLSLKDDKLITQNGNSINLSTGYDESLKTDTFKTARGLQALSLSAGYEETLETEALKAARESHAPYSGCLSGVALMDCDGKVYRGSYMESAAYNPSMMPAQAALVAYMVAGGDGFEKIVAAVLVEKEAAVVRQEDTVRLFMKYVSPKCDLRVVHCN</sequence>
<comment type="cofactor">
    <cofactor evidence="9">
        <name>Zn(2+)</name>
        <dbReference type="ChEBI" id="CHEBI:29105"/>
    </cofactor>
    <text evidence="9">Binds 1 zinc ion.</text>
</comment>
<evidence type="ECO:0000256" key="2">
    <source>
        <dbReference type="ARBA" id="ARBA00011738"/>
    </source>
</evidence>
<feature type="binding site" evidence="8">
    <location>
        <begin position="66"/>
        <end position="68"/>
    </location>
    <ligand>
        <name>substrate</name>
    </ligand>
</feature>
<dbReference type="GO" id="GO:0046135">
    <property type="term" value="P:pyrimidine nucleoside catabolic process"/>
    <property type="evidence" value="ECO:0007669"/>
    <property type="project" value="UniProtKB-ARBA"/>
</dbReference>
<reference evidence="11 12" key="1">
    <citation type="submission" date="2024-04" db="EMBL/GenBank/DDBJ databases">
        <title>The reference genome of an endangered Asteraceae, Deinandra increscens subsp. villosa, native to the Central Coast of California.</title>
        <authorList>
            <person name="Guilliams M."/>
            <person name="Hasenstab-Lehman K."/>
            <person name="Meyer R."/>
            <person name="Mcevoy S."/>
        </authorList>
    </citation>
    <scope>NUCLEOTIDE SEQUENCE [LARGE SCALE GENOMIC DNA]</scope>
    <source>
        <tissue evidence="11">Leaf</tissue>
    </source>
</reference>
<evidence type="ECO:0000313" key="11">
    <source>
        <dbReference type="EMBL" id="KAK9053365.1"/>
    </source>
</evidence>